<evidence type="ECO:0000313" key="7">
    <source>
        <dbReference type="Proteomes" id="UP000799750"/>
    </source>
</evidence>
<evidence type="ECO:0000256" key="4">
    <source>
        <dbReference type="ARBA" id="ARBA00023136"/>
    </source>
</evidence>
<comment type="subcellular location">
    <subcellularLocation>
        <location evidence="1">Membrane</location>
        <topology evidence="1">Multi-pass membrane protein</topology>
    </subcellularLocation>
</comment>
<feature type="transmembrane region" description="Helical" evidence="5">
    <location>
        <begin position="493"/>
        <end position="511"/>
    </location>
</feature>
<feature type="transmembrane region" description="Helical" evidence="5">
    <location>
        <begin position="517"/>
        <end position="537"/>
    </location>
</feature>
<feature type="transmembrane region" description="Helical" evidence="5">
    <location>
        <begin position="183"/>
        <end position="200"/>
    </location>
</feature>
<dbReference type="InterPro" id="IPR036259">
    <property type="entry name" value="MFS_trans_sf"/>
</dbReference>
<proteinExistence type="predicted"/>
<dbReference type="AlphaFoldDB" id="A0A6A6Q826"/>
<dbReference type="Pfam" id="PF07690">
    <property type="entry name" value="MFS_1"/>
    <property type="match status" value="1"/>
</dbReference>
<feature type="transmembrane region" description="Helical" evidence="5">
    <location>
        <begin position="454"/>
        <end position="472"/>
    </location>
</feature>
<accession>A0A6A6Q826</accession>
<keyword evidence="4 5" id="KW-0472">Membrane</keyword>
<dbReference type="Gene3D" id="1.20.1250.20">
    <property type="entry name" value="MFS general substrate transporter like domains"/>
    <property type="match status" value="1"/>
</dbReference>
<feature type="transmembrane region" description="Helical" evidence="5">
    <location>
        <begin position="427"/>
        <end position="448"/>
    </location>
</feature>
<dbReference type="OrthoDB" id="2351791at2759"/>
<dbReference type="GO" id="GO:0005886">
    <property type="term" value="C:plasma membrane"/>
    <property type="evidence" value="ECO:0007669"/>
    <property type="project" value="TreeGrafter"/>
</dbReference>
<organism evidence="6 7">
    <name type="scientific">Lophium mytilinum</name>
    <dbReference type="NCBI Taxonomy" id="390894"/>
    <lineage>
        <taxon>Eukaryota</taxon>
        <taxon>Fungi</taxon>
        <taxon>Dikarya</taxon>
        <taxon>Ascomycota</taxon>
        <taxon>Pezizomycotina</taxon>
        <taxon>Dothideomycetes</taxon>
        <taxon>Pleosporomycetidae</taxon>
        <taxon>Mytilinidiales</taxon>
        <taxon>Mytilinidiaceae</taxon>
        <taxon>Lophium</taxon>
    </lineage>
</organism>
<sequence length="541" mass="56484">MASSVPLSTLPVTNAALSANAASSAVPPAPSSSPMASSAAPAASVFTGAATPGGLAALPAAYTASASNAKRAAVRLAPGQNPIAPSTAAASLALPVPPSPVVAVPYSAFSPARRQLICTLVVFVIVASALPSDMLLPILPVLEQSLNVSVEGINVIVAAGLAVSVAIPLIRNDSDYFGRQWRFLFWLLFHVGASTVLSVLPNLPGISFAYIAFLVGRVLQVLAASALQTIGGGIISDISPKDELNLGTLAFAIRAILGPLLGGFITQYGQGESGIFVTSCTTIIILYILSFLCIPETLRPIVGNGALYSSRPLLPVPLFHHETADPRLYPPHKPSQPLHDLRAGLTPHKLAVMVNNALLFGTYYAINVTLCRTLTHQYRFTPIQIGAAYTAKGTAMAAGWYCSHLATARCRAHTPLRSPGVKPAPGYRLRTQAVGAVLFCCSALMYAAFVHMKWHAAGVIAFAALAAFCVIWSNYQTKRYLGSFVPFGKPLGALSDLIGAVVAAVMVAVTQPLVDRFGILGLFGVLMGMHLVCLGVVRGTT</sequence>
<feature type="transmembrane region" description="Helical" evidence="5">
    <location>
        <begin position="152"/>
        <end position="171"/>
    </location>
</feature>
<feature type="transmembrane region" description="Helical" evidence="5">
    <location>
        <begin position="274"/>
        <end position="294"/>
    </location>
</feature>
<name>A0A6A6Q826_9PEZI</name>
<evidence type="ECO:0000256" key="3">
    <source>
        <dbReference type="ARBA" id="ARBA00022989"/>
    </source>
</evidence>
<keyword evidence="7" id="KW-1185">Reference proteome</keyword>
<gene>
    <name evidence="6" type="ORF">BU16DRAFT_568342</name>
</gene>
<dbReference type="Proteomes" id="UP000799750">
    <property type="component" value="Unassembled WGS sequence"/>
</dbReference>
<dbReference type="SUPFAM" id="SSF103473">
    <property type="entry name" value="MFS general substrate transporter"/>
    <property type="match status" value="1"/>
</dbReference>
<keyword evidence="2 5" id="KW-0812">Transmembrane</keyword>
<dbReference type="PANTHER" id="PTHR23502">
    <property type="entry name" value="MAJOR FACILITATOR SUPERFAMILY"/>
    <property type="match status" value="1"/>
</dbReference>
<protein>
    <submittedName>
        <fullName evidence="6">MFS general substrate transporter</fullName>
    </submittedName>
</protein>
<evidence type="ECO:0000256" key="1">
    <source>
        <dbReference type="ARBA" id="ARBA00004141"/>
    </source>
</evidence>
<dbReference type="EMBL" id="MU004203">
    <property type="protein sequence ID" value="KAF2488465.1"/>
    <property type="molecule type" value="Genomic_DNA"/>
</dbReference>
<keyword evidence="3 5" id="KW-1133">Transmembrane helix</keyword>
<evidence type="ECO:0000256" key="2">
    <source>
        <dbReference type="ARBA" id="ARBA00022692"/>
    </source>
</evidence>
<dbReference type="InterPro" id="IPR011701">
    <property type="entry name" value="MFS"/>
</dbReference>
<feature type="transmembrane region" description="Helical" evidence="5">
    <location>
        <begin position="116"/>
        <end position="140"/>
    </location>
</feature>
<evidence type="ECO:0000313" key="6">
    <source>
        <dbReference type="EMBL" id="KAF2488465.1"/>
    </source>
</evidence>
<reference evidence="6" key="1">
    <citation type="journal article" date="2020" name="Stud. Mycol.">
        <title>101 Dothideomycetes genomes: a test case for predicting lifestyles and emergence of pathogens.</title>
        <authorList>
            <person name="Haridas S."/>
            <person name="Albert R."/>
            <person name="Binder M."/>
            <person name="Bloem J."/>
            <person name="Labutti K."/>
            <person name="Salamov A."/>
            <person name="Andreopoulos B."/>
            <person name="Baker S."/>
            <person name="Barry K."/>
            <person name="Bills G."/>
            <person name="Bluhm B."/>
            <person name="Cannon C."/>
            <person name="Castanera R."/>
            <person name="Culley D."/>
            <person name="Daum C."/>
            <person name="Ezra D."/>
            <person name="Gonzalez J."/>
            <person name="Henrissat B."/>
            <person name="Kuo A."/>
            <person name="Liang C."/>
            <person name="Lipzen A."/>
            <person name="Lutzoni F."/>
            <person name="Magnuson J."/>
            <person name="Mondo S."/>
            <person name="Nolan M."/>
            <person name="Ohm R."/>
            <person name="Pangilinan J."/>
            <person name="Park H.-J."/>
            <person name="Ramirez L."/>
            <person name="Alfaro M."/>
            <person name="Sun H."/>
            <person name="Tritt A."/>
            <person name="Yoshinaga Y."/>
            <person name="Zwiers L.-H."/>
            <person name="Turgeon B."/>
            <person name="Goodwin S."/>
            <person name="Spatafora J."/>
            <person name="Crous P."/>
            <person name="Grigoriev I."/>
        </authorList>
    </citation>
    <scope>NUCLEOTIDE SEQUENCE</scope>
    <source>
        <strain evidence="6">CBS 269.34</strain>
    </source>
</reference>
<evidence type="ECO:0000256" key="5">
    <source>
        <dbReference type="SAM" id="Phobius"/>
    </source>
</evidence>
<feature type="transmembrane region" description="Helical" evidence="5">
    <location>
        <begin position="248"/>
        <end position="268"/>
    </location>
</feature>
<dbReference type="PANTHER" id="PTHR23502:SF21">
    <property type="entry name" value="DITYROSINE TRANSPORTER 1"/>
    <property type="match status" value="1"/>
</dbReference>
<dbReference type="GO" id="GO:0005275">
    <property type="term" value="F:amine transmembrane transporter activity"/>
    <property type="evidence" value="ECO:0007669"/>
    <property type="project" value="TreeGrafter"/>
</dbReference>